<proteinExistence type="predicted"/>
<dbReference type="InterPro" id="IPR041657">
    <property type="entry name" value="HTH_17"/>
</dbReference>
<feature type="region of interest" description="Disordered" evidence="1">
    <location>
        <begin position="74"/>
        <end position="102"/>
    </location>
</feature>
<dbReference type="Pfam" id="PF12728">
    <property type="entry name" value="HTH_17"/>
    <property type="match status" value="1"/>
</dbReference>
<dbReference type="InterPro" id="IPR009061">
    <property type="entry name" value="DNA-bd_dom_put_sf"/>
</dbReference>
<feature type="domain" description="Helix-turn-helix" evidence="2">
    <location>
        <begin position="7"/>
        <end position="56"/>
    </location>
</feature>
<organism evidence="3 4">
    <name type="scientific">Palleronia sediminis</name>
    <dbReference type="NCBI Taxonomy" id="2547833"/>
    <lineage>
        <taxon>Bacteria</taxon>
        <taxon>Pseudomonadati</taxon>
        <taxon>Pseudomonadota</taxon>
        <taxon>Alphaproteobacteria</taxon>
        <taxon>Rhodobacterales</taxon>
        <taxon>Roseobacteraceae</taxon>
        <taxon>Palleronia</taxon>
    </lineage>
</organism>
<comment type="caution">
    <text evidence="3">The sequence shown here is derived from an EMBL/GenBank/DDBJ whole genome shotgun (WGS) entry which is preliminary data.</text>
</comment>
<dbReference type="SUPFAM" id="SSF46955">
    <property type="entry name" value="Putative DNA-binding domain"/>
    <property type="match status" value="1"/>
</dbReference>
<dbReference type="AlphaFoldDB" id="A0A4R6AP11"/>
<evidence type="ECO:0000256" key="1">
    <source>
        <dbReference type="SAM" id="MobiDB-lite"/>
    </source>
</evidence>
<accession>A0A4R6AP11</accession>
<sequence>MLQKHCLNQKELARRWGISHRTLERWRHVGQGPTFLKLGGRVLYRREEIEAFEESQLQRAKVVSAAIDRAGPAEGRRLSAVPVTSSPLNGRAPSGAMSLRSS</sequence>
<evidence type="ECO:0000259" key="2">
    <source>
        <dbReference type="Pfam" id="PF12728"/>
    </source>
</evidence>
<keyword evidence="4" id="KW-1185">Reference proteome</keyword>
<name>A0A4R6AP11_9RHOB</name>
<dbReference type="Proteomes" id="UP000295701">
    <property type="component" value="Unassembled WGS sequence"/>
</dbReference>
<evidence type="ECO:0000313" key="4">
    <source>
        <dbReference type="Proteomes" id="UP000295701"/>
    </source>
</evidence>
<protein>
    <submittedName>
        <fullName evidence="3">DNA-binding protein</fullName>
    </submittedName>
</protein>
<dbReference type="GO" id="GO:0003677">
    <property type="term" value="F:DNA binding"/>
    <property type="evidence" value="ECO:0007669"/>
    <property type="project" value="UniProtKB-KW"/>
</dbReference>
<evidence type="ECO:0000313" key="3">
    <source>
        <dbReference type="EMBL" id="TDL84328.1"/>
    </source>
</evidence>
<dbReference type="Gene3D" id="1.10.1660.10">
    <property type="match status" value="1"/>
</dbReference>
<keyword evidence="3" id="KW-0238">DNA-binding</keyword>
<gene>
    <name evidence="3" type="ORF">E2L08_00530</name>
</gene>
<dbReference type="OrthoDB" id="9806994at2"/>
<reference evidence="3 4" key="1">
    <citation type="submission" date="2019-03" db="EMBL/GenBank/DDBJ databases">
        <title>Primorskyibacter sp. SS33 isolated from sediments.</title>
        <authorList>
            <person name="Xunke S."/>
        </authorList>
    </citation>
    <scope>NUCLEOTIDE SEQUENCE [LARGE SCALE GENOMIC DNA]</scope>
    <source>
        <strain evidence="3 4">SS33</strain>
    </source>
</reference>
<dbReference type="EMBL" id="SNAA01000001">
    <property type="protein sequence ID" value="TDL84328.1"/>
    <property type="molecule type" value="Genomic_DNA"/>
</dbReference>